<reference evidence="1 2" key="1">
    <citation type="submission" date="2014-10" db="EMBL/GenBank/DDBJ databases">
        <title>Draft genome sequence of Novosphingobium subterraneum DSM 12447.</title>
        <authorList>
            <person name="Gan H.M."/>
            <person name="Gan H.Y."/>
            <person name="Savka M.A."/>
        </authorList>
    </citation>
    <scope>NUCLEOTIDE SEQUENCE [LARGE SCALE GENOMIC DNA]</scope>
    <source>
        <strain evidence="1 2">DSM 12447</strain>
    </source>
</reference>
<protein>
    <recommendedName>
        <fullName evidence="3">Phage tail assembly chaperone</fullName>
    </recommendedName>
</protein>
<dbReference type="AlphaFoldDB" id="A0A0B8ZTQ5"/>
<dbReference type="InterPro" id="IPR019056">
    <property type="entry name" value="Phage_TAC_6"/>
</dbReference>
<evidence type="ECO:0000313" key="2">
    <source>
        <dbReference type="Proteomes" id="UP000031338"/>
    </source>
</evidence>
<dbReference type="RefSeq" id="WP_039338603.1">
    <property type="nucleotide sequence ID" value="NZ_JRVC01000038.1"/>
</dbReference>
<sequence>MSGTFGKVAARLSGQAALLLGWSPNRFWSATPEELATVLAAMRTPDGEGVDRGTIDRLMEQDRDG</sequence>
<name>A0A0B8ZTQ5_9SPHN</name>
<proteinExistence type="predicted"/>
<dbReference type="EMBL" id="JRVC01000038">
    <property type="protein sequence ID" value="KHS41651.1"/>
    <property type="molecule type" value="Genomic_DNA"/>
</dbReference>
<evidence type="ECO:0008006" key="3">
    <source>
        <dbReference type="Google" id="ProtNLM"/>
    </source>
</evidence>
<organism evidence="1 2">
    <name type="scientific">Novosphingobium subterraneum</name>
    <dbReference type="NCBI Taxonomy" id="48936"/>
    <lineage>
        <taxon>Bacteria</taxon>
        <taxon>Pseudomonadati</taxon>
        <taxon>Pseudomonadota</taxon>
        <taxon>Alphaproteobacteria</taxon>
        <taxon>Sphingomonadales</taxon>
        <taxon>Sphingomonadaceae</taxon>
        <taxon>Novosphingobium</taxon>
    </lineage>
</organism>
<keyword evidence="2" id="KW-1185">Reference proteome</keyword>
<accession>A0A0B8ZTQ5</accession>
<dbReference type="STRING" id="48936.NJ75_04604"/>
<gene>
    <name evidence="1" type="ORF">NJ75_04604</name>
</gene>
<comment type="caution">
    <text evidence="1">The sequence shown here is derived from an EMBL/GenBank/DDBJ whole genome shotgun (WGS) entry which is preliminary data.</text>
</comment>
<dbReference type="Proteomes" id="UP000031338">
    <property type="component" value="Unassembled WGS sequence"/>
</dbReference>
<dbReference type="Pfam" id="PF09550">
    <property type="entry name" value="Phage_TAC_6"/>
    <property type="match status" value="1"/>
</dbReference>
<dbReference type="PATRIC" id="fig|48936.3.peg.4638"/>
<evidence type="ECO:0000313" key="1">
    <source>
        <dbReference type="EMBL" id="KHS41651.1"/>
    </source>
</evidence>